<gene>
    <name evidence="1" type="ORF">CLV40_10930</name>
</gene>
<keyword evidence="2" id="KW-1185">Reference proteome</keyword>
<organism evidence="1 2">
    <name type="scientific">Actinokineospora auranticolor</name>
    <dbReference type="NCBI Taxonomy" id="155976"/>
    <lineage>
        <taxon>Bacteria</taxon>
        <taxon>Bacillati</taxon>
        <taxon>Actinomycetota</taxon>
        <taxon>Actinomycetes</taxon>
        <taxon>Pseudonocardiales</taxon>
        <taxon>Pseudonocardiaceae</taxon>
        <taxon>Actinokineospora</taxon>
    </lineage>
</organism>
<dbReference type="EMBL" id="PTIX01000009">
    <property type="protein sequence ID" value="PPK66645.1"/>
    <property type="molecule type" value="Genomic_DNA"/>
</dbReference>
<dbReference type="AlphaFoldDB" id="A0A2S6GN40"/>
<dbReference type="RefSeq" id="WP_104480035.1">
    <property type="nucleotide sequence ID" value="NZ_CP154825.1"/>
</dbReference>
<dbReference type="SUPFAM" id="SSF160631">
    <property type="entry name" value="SMI1/KNR4-like"/>
    <property type="match status" value="1"/>
</dbReference>
<evidence type="ECO:0000313" key="2">
    <source>
        <dbReference type="Proteomes" id="UP000239203"/>
    </source>
</evidence>
<reference evidence="1 2" key="1">
    <citation type="submission" date="2018-02" db="EMBL/GenBank/DDBJ databases">
        <title>Genomic Encyclopedia of Archaeal and Bacterial Type Strains, Phase II (KMG-II): from individual species to whole genera.</title>
        <authorList>
            <person name="Goeker M."/>
        </authorList>
    </citation>
    <scope>NUCLEOTIDE SEQUENCE [LARGE SCALE GENOMIC DNA]</scope>
    <source>
        <strain evidence="1 2">YU 961-1</strain>
    </source>
</reference>
<accession>A0A2S6GN40</accession>
<dbReference type="Proteomes" id="UP000239203">
    <property type="component" value="Unassembled WGS sequence"/>
</dbReference>
<name>A0A2S6GN40_9PSEU</name>
<dbReference type="InterPro" id="IPR037883">
    <property type="entry name" value="Knr4/Smi1-like_sf"/>
</dbReference>
<dbReference type="OrthoDB" id="5572373at2"/>
<proteinExistence type="predicted"/>
<evidence type="ECO:0008006" key="3">
    <source>
        <dbReference type="Google" id="ProtNLM"/>
    </source>
</evidence>
<comment type="caution">
    <text evidence="1">The sequence shown here is derived from an EMBL/GenBank/DDBJ whole genome shotgun (WGS) entry which is preliminary data.</text>
</comment>
<sequence length="209" mass="23614">MRDVDELAKLCGWRGASPETTEWDAVEQLMGVALPEEYKHLLRVFPPGKFLSPYGEGIAVHPPQLVYGIPDYGNQFALEMDELREWRDDHPDDVPDPVFPEPGGLIPWAWAVRPVVLWSQEPGGWTVVVSNASVWRVHDDDPVLERFAVGTLEFLAGYVTGDIWSRLLAPNYDEPDALPAREPASTPRYVPFRAAEWARMRTAPGPRVW</sequence>
<protein>
    <recommendedName>
        <fullName evidence="3">SUKH superfamily protein</fullName>
    </recommendedName>
</protein>
<evidence type="ECO:0000313" key="1">
    <source>
        <dbReference type="EMBL" id="PPK66645.1"/>
    </source>
</evidence>